<dbReference type="PANTHER" id="PTHR34215:SF1">
    <property type="entry name" value="YLXR DOMAIN-CONTAINING PROTEIN"/>
    <property type="match status" value="1"/>
</dbReference>
<dbReference type="InterPro" id="IPR035931">
    <property type="entry name" value="YlxR-like_sf"/>
</dbReference>
<dbReference type="InterPro" id="IPR037465">
    <property type="entry name" value="YlxR"/>
</dbReference>
<feature type="domain" description="YlxR" evidence="2">
    <location>
        <begin position="13"/>
        <end position="75"/>
    </location>
</feature>
<dbReference type="OrthoDB" id="9813251at2"/>
<dbReference type="InterPro" id="IPR007393">
    <property type="entry name" value="YlxR_dom"/>
</dbReference>
<dbReference type="KEGG" id="dez:DKM44_10375"/>
<evidence type="ECO:0000259" key="2">
    <source>
        <dbReference type="Pfam" id="PF04296"/>
    </source>
</evidence>
<dbReference type="Pfam" id="PF04296">
    <property type="entry name" value="YlxR"/>
    <property type="match status" value="1"/>
</dbReference>
<feature type="region of interest" description="Disordered" evidence="1">
    <location>
        <begin position="77"/>
        <end position="99"/>
    </location>
</feature>
<name>A0A2Z3JI41_9DEIO</name>
<feature type="compositionally biased region" description="Polar residues" evidence="1">
    <location>
        <begin position="90"/>
        <end position="99"/>
    </location>
</feature>
<reference evidence="3 4" key="1">
    <citation type="submission" date="2018-05" db="EMBL/GenBank/DDBJ databases">
        <title>Complete Genome Sequence of Deinococcus sp. strain 17bor-2.</title>
        <authorList>
            <person name="Srinivasan S."/>
        </authorList>
    </citation>
    <scope>NUCLEOTIDE SEQUENCE [LARGE SCALE GENOMIC DNA]</scope>
    <source>
        <strain evidence="3 4">17bor-2</strain>
    </source>
</reference>
<sequence>MPARPAQRHVPERSCAACRRKRPQGELVRLTRTPAGWVLAGTGKGQGGRGSYVCGDTPSCWSEKKLRRAFGAQAGTLSTQLQEHHELNTPPRSSAASTS</sequence>
<gene>
    <name evidence="3" type="ORF">DKM44_10375</name>
</gene>
<evidence type="ECO:0000313" key="3">
    <source>
        <dbReference type="EMBL" id="AWN24615.1"/>
    </source>
</evidence>
<dbReference type="PANTHER" id="PTHR34215">
    <property type="entry name" value="BLL0784 PROTEIN"/>
    <property type="match status" value="1"/>
</dbReference>
<evidence type="ECO:0000313" key="4">
    <source>
        <dbReference type="Proteomes" id="UP000245368"/>
    </source>
</evidence>
<dbReference type="Gene3D" id="3.30.1230.10">
    <property type="entry name" value="YlxR-like"/>
    <property type="match status" value="1"/>
</dbReference>
<dbReference type="SUPFAM" id="SSF64376">
    <property type="entry name" value="YlxR-like"/>
    <property type="match status" value="1"/>
</dbReference>
<protein>
    <submittedName>
        <fullName evidence="3">DUF448 domain-containing protein</fullName>
    </submittedName>
</protein>
<dbReference type="AlphaFoldDB" id="A0A2Z3JI41"/>
<dbReference type="Proteomes" id="UP000245368">
    <property type="component" value="Chromosome"/>
</dbReference>
<proteinExistence type="predicted"/>
<accession>A0A2Z3JI41</accession>
<keyword evidence="4" id="KW-1185">Reference proteome</keyword>
<organism evidence="3 4">
    <name type="scientific">Deinococcus irradiatisoli</name>
    <dbReference type="NCBI Taxonomy" id="2202254"/>
    <lineage>
        <taxon>Bacteria</taxon>
        <taxon>Thermotogati</taxon>
        <taxon>Deinococcota</taxon>
        <taxon>Deinococci</taxon>
        <taxon>Deinococcales</taxon>
        <taxon>Deinococcaceae</taxon>
        <taxon>Deinococcus</taxon>
    </lineage>
</organism>
<dbReference type="EMBL" id="CP029494">
    <property type="protein sequence ID" value="AWN24615.1"/>
    <property type="molecule type" value="Genomic_DNA"/>
</dbReference>
<evidence type="ECO:0000256" key="1">
    <source>
        <dbReference type="SAM" id="MobiDB-lite"/>
    </source>
</evidence>